<dbReference type="VEuPathDB" id="VectorBase:ACON2_030909"/>
<dbReference type="Gene3D" id="3.10.100.10">
    <property type="entry name" value="Mannose-Binding Protein A, subunit A"/>
    <property type="match status" value="1"/>
</dbReference>
<dbReference type="EnsemblMetazoa" id="ACOM038369-RA">
    <property type="protein sequence ID" value="ACOM038369-PA.1"/>
    <property type="gene ID" value="ACOM038369"/>
</dbReference>
<organism evidence="2">
    <name type="scientific">Anopheles coluzzii</name>
    <name type="common">African malaria mosquito</name>
    <dbReference type="NCBI Taxonomy" id="1518534"/>
    <lineage>
        <taxon>Eukaryota</taxon>
        <taxon>Metazoa</taxon>
        <taxon>Ecdysozoa</taxon>
        <taxon>Arthropoda</taxon>
        <taxon>Hexapoda</taxon>
        <taxon>Insecta</taxon>
        <taxon>Pterygota</taxon>
        <taxon>Neoptera</taxon>
        <taxon>Endopterygota</taxon>
        <taxon>Diptera</taxon>
        <taxon>Nematocera</taxon>
        <taxon>Culicoidea</taxon>
        <taxon>Culicidae</taxon>
        <taxon>Anophelinae</taxon>
        <taxon>Anopheles</taxon>
    </lineage>
</organism>
<dbReference type="AlphaFoldDB" id="A0A8W7PVM9"/>
<sequence>LPPSSGRMEVLYKNTLLSFVVAVVLVLSIVAATTNPEPAGTKTEVKSYSPEDVKDVNNFPVNGLPPLTYSSKKYTLHTEVVNFFEAWNRCRDMGKQFASIENSQDFAAYRDAVQPYANVNYTFWLAGTNVGARSNDHRKFYWITNDRPVSYVSGFQNWFLGSPPNDANACMLTYQSSTLWFTVPCFTTLSSYACEEPQDV</sequence>
<reference evidence="2" key="1">
    <citation type="submission" date="2022-08" db="UniProtKB">
        <authorList>
            <consortium name="EnsemblMetazoa"/>
        </authorList>
    </citation>
    <scope>IDENTIFICATION</scope>
</reference>
<dbReference type="CDD" id="cd00037">
    <property type="entry name" value="CLECT"/>
    <property type="match status" value="1"/>
</dbReference>
<protein>
    <recommendedName>
        <fullName evidence="1">C-type lectin domain-containing protein</fullName>
    </recommendedName>
</protein>
<dbReference type="SMART" id="SM00034">
    <property type="entry name" value="CLECT"/>
    <property type="match status" value="1"/>
</dbReference>
<dbReference type="Pfam" id="PF00059">
    <property type="entry name" value="Lectin_C"/>
    <property type="match status" value="1"/>
</dbReference>
<evidence type="ECO:0000313" key="2">
    <source>
        <dbReference type="EnsemblMetazoa" id="ACOM038369-PA.1"/>
    </source>
</evidence>
<dbReference type="InterPro" id="IPR016186">
    <property type="entry name" value="C-type_lectin-like/link_sf"/>
</dbReference>
<dbReference type="InterPro" id="IPR001304">
    <property type="entry name" value="C-type_lectin-like"/>
</dbReference>
<feature type="domain" description="C-type lectin" evidence="1">
    <location>
        <begin position="69"/>
        <end position="185"/>
    </location>
</feature>
<dbReference type="Proteomes" id="UP000075882">
    <property type="component" value="Unassembled WGS sequence"/>
</dbReference>
<dbReference type="SUPFAM" id="SSF56436">
    <property type="entry name" value="C-type lectin-like"/>
    <property type="match status" value="1"/>
</dbReference>
<dbReference type="PROSITE" id="PS50041">
    <property type="entry name" value="C_TYPE_LECTIN_2"/>
    <property type="match status" value="1"/>
</dbReference>
<accession>A0A8W7PVM9</accession>
<name>A0A8W7PVM9_ANOCL</name>
<proteinExistence type="predicted"/>
<dbReference type="InterPro" id="IPR016187">
    <property type="entry name" value="CTDL_fold"/>
</dbReference>
<evidence type="ECO:0000259" key="1">
    <source>
        <dbReference type="PROSITE" id="PS50041"/>
    </source>
</evidence>